<proteinExistence type="predicted"/>
<accession>A0A4Q2SJN6</accession>
<evidence type="ECO:0000313" key="2">
    <source>
        <dbReference type="Proteomes" id="UP000293291"/>
    </source>
</evidence>
<evidence type="ECO:0000313" key="1">
    <source>
        <dbReference type="EMBL" id="RYC04224.1"/>
    </source>
</evidence>
<gene>
    <name evidence="1" type="ORF">EUA07_01685</name>
</gene>
<sequence>MNSYSLTSDSRRWWWPSAAAGVAGAAAIAAILVLPAAVQAVPEPVAPAEPAQSVLVGEVRDRQCFLLQSRWNVALDGFQPRCGGVVSQPAGGVPRPGLAYGP</sequence>
<organism evidence="1 2">
    <name type="scientific">Nocardioides ganghwensis</name>
    <dbReference type="NCBI Taxonomy" id="252230"/>
    <lineage>
        <taxon>Bacteria</taxon>
        <taxon>Bacillati</taxon>
        <taxon>Actinomycetota</taxon>
        <taxon>Actinomycetes</taxon>
        <taxon>Propionibacteriales</taxon>
        <taxon>Nocardioidaceae</taxon>
        <taxon>Nocardioides</taxon>
    </lineage>
</organism>
<dbReference type="RefSeq" id="WP_129453277.1">
    <property type="nucleotide sequence ID" value="NZ_JACXYX010000002.1"/>
</dbReference>
<protein>
    <submittedName>
        <fullName evidence="1">Uncharacterized protein</fullName>
    </submittedName>
</protein>
<dbReference type="EMBL" id="SDWU01000002">
    <property type="protein sequence ID" value="RYC04224.1"/>
    <property type="molecule type" value="Genomic_DNA"/>
</dbReference>
<keyword evidence="2" id="KW-1185">Reference proteome</keyword>
<dbReference type="AlphaFoldDB" id="A0A4Q2SJN6"/>
<dbReference type="Proteomes" id="UP000293291">
    <property type="component" value="Unassembled WGS sequence"/>
</dbReference>
<name>A0A4Q2SJN6_9ACTN</name>
<comment type="caution">
    <text evidence="1">The sequence shown here is derived from an EMBL/GenBank/DDBJ whole genome shotgun (WGS) entry which is preliminary data.</text>
</comment>
<reference evidence="1 2" key="1">
    <citation type="submission" date="2019-01" db="EMBL/GenBank/DDBJ databases">
        <title>Novel species of Nocardioides.</title>
        <authorList>
            <person name="Liu Q."/>
            <person name="Xin Y.-H."/>
        </authorList>
    </citation>
    <scope>NUCLEOTIDE SEQUENCE [LARGE SCALE GENOMIC DNA]</scope>
    <source>
        <strain evidence="1 2">CGMCC 4.6875</strain>
    </source>
</reference>